<feature type="transmembrane region" description="Helical" evidence="9">
    <location>
        <begin position="827"/>
        <end position="846"/>
    </location>
</feature>
<feature type="transmembrane region" description="Helical" evidence="9">
    <location>
        <begin position="468"/>
        <end position="490"/>
    </location>
</feature>
<keyword evidence="5 9" id="KW-0375">Hydrogen ion transport</keyword>
<comment type="subcellular location">
    <subcellularLocation>
        <location evidence="1">Membrane</location>
        <topology evidence="1">Multi-pass membrane protein</topology>
    </subcellularLocation>
</comment>
<organism evidence="11 12">
    <name type="scientific">Euplotes crassus</name>
    <dbReference type="NCBI Taxonomy" id="5936"/>
    <lineage>
        <taxon>Eukaryota</taxon>
        <taxon>Sar</taxon>
        <taxon>Alveolata</taxon>
        <taxon>Ciliophora</taxon>
        <taxon>Intramacronucleata</taxon>
        <taxon>Spirotrichea</taxon>
        <taxon>Hypotrichia</taxon>
        <taxon>Euplotida</taxon>
        <taxon>Euplotidae</taxon>
        <taxon>Moneuplotes</taxon>
    </lineage>
</organism>
<accession>A0AAD1Y2L4</accession>
<name>A0AAD1Y2L4_EUPCR</name>
<comment type="caution">
    <text evidence="11">The sequence shown here is derived from an EMBL/GenBank/DDBJ whole genome shotgun (WGS) entry which is preliminary data.</text>
</comment>
<dbReference type="GO" id="GO:0007035">
    <property type="term" value="P:vacuolar acidification"/>
    <property type="evidence" value="ECO:0007669"/>
    <property type="project" value="TreeGrafter"/>
</dbReference>
<evidence type="ECO:0000256" key="1">
    <source>
        <dbReference type="ARBA" id="ARBA00004141"/>
    </source>
</evidence>
<comment type="similarity">
    <text evidence="2 9">Belongs to the V-ATPase 116 kDa subunit family.</text>
</comment>
<feature type="transmembrane region" description="Helical" evidence="9">
    <location>
        <begin position="642"/>
        <end position="661"/>
    </location>
</feature>
<dbReference type="GO" id="GO:0051117">
    <property type="term" value="F:ATPase binding"/>
    <property type="evidence" value="ECO:0007669"/>
    <property type="project" value="TreeGrafter"/>
</dbReference>
<protein>
    <recommendedName>
        <fullName evidence="9">V-type proton ATPase subunit a</fullName>
    </recommendedName>
</protein>
<evidence type="ECO:0000256" key="10">
    <source>
        <dbReference type="SAM" id="MobiDB-lite"/>
    </source>
</evidence>
<keyword evidence="4 9" id="KW-0812">Transmembrane</keyword>
<evidence type="ECO:0000256" key="8">
    <source>
        <dbReference type="ARBA" id="ARBA00023136"/>
    </source>
</evidence>
<dbReference type="InterPro" id="IPR026028">
    <property type="entry name" value="V-type_ATPase_116kDa_su_euka"/>
</dbReference>
<feature type="transmembrane region" description="Helical" evidence="9">
    <location>
        <begin position="423"/>
        <end position="456"/>
    </location>
</feature>
<evidence type="ECO:0000256" key="4">
    <source>
        <dbReference type="ARBA" id="ARBA00022692"/>
    </source>
</evidence>
<reference evidence="11" key="1">
    <citation type="submission" date="2023-07" db="EMBL/GenBank/DDBJ databases">
        <authorList>
            <consortium name="AG Swart"/>
            <person name="Singh M."/>
            <person name="Singh A."/>
            <person name="Seah K."/>
            <person name="Emmerich C."/>
        </authorList>
    </citation>
    <scope>NUCLEOTIDE SEQUENCE</scope>
    <source>
        <strain evidence="11">DP1</strain>
    </source>
</reference>
<feature type="transmembrane region" description="Helical" evidence="9">
    <location>
        <begin position="576"/>
        <end position="599"/>
    </location>
</feature>
<evidence type="ECO:0000313" key="12">
    <source>
        <dbReference type="Proteomes" id="UP001295684"/>
    </source>
</evidence>
<dbReference type="PANTHER" id="PTHR11629">
    <property type="entry name" value="VACUOLAR PROTON ATPASES"/>
    <property type="match status" value="1"/>
</dbReference>
<dbReference type="Pfam" id="PF01496">
    <property type="entry name" value="V_ATPase_I"/>
    <property type="match status" value="1"/>
</dbReference>
<dbReference type="InterPro" id="IPR002490">
    <property type="entry name" value="V-ATPase_116kDa_su"/>
</dbReference>
<dbReference type="GO" id="GO:0000220">
    <property type="term" value="C:vacuolar proton-transporting V-type ATPase, V0 domain"/>
    <property type="evidence" value="ECO:0007669"/>
    <property type="project" value="InterPro"/>
</dbReference>
<dbReference type="EMBL" id="CAMPGE010026542">
    <property type="protein sequence ID" value="CAI2384223.1"/>
    <property type="molecule type" value="Genomic_DNA"/>
</dbReference>
<evidence type="ECO:0000256" key="7">
    <source>
        <dbReference type="ARBA" id="ARBA00023065"/>
    </source>
</evidence>
<evidence type="ECO:0000256" key="6">
    <source>
        <dbReference type="ARBA" id="ARBA00022989"/>
    </source>
</evidence>
<sequence>MSMFRSESMNLCKLLVTKDKAYDVVEALGLLNEVSFVNLNKNEQPQKLPYCHEISKCNEICTKLDYIYEQCQKFGVKVEECESYQEFIDKKASLQMRMKMSKFTILDHLNKIIEEQQKFLKEQNERIESMYSDYNDLLEYKQVTIASQELMEREEMKDMTERISVQSEYSGIYDREEMMKLVEDQSFSEAPSEININLDTGVKIGKIIGTCLNDDLMRLKTLLFRSTRGNALVLTKNTGGIETYDKKVIPKSVFIVVFQEGEILRSRIETICSNFSKNHFVVPKNGEESKLQYLEDKIEQTRQLIVMSLVGIEKYLMSCTQERQLDLFKRICQYDHQIYMRLDYLHLSENLFTGYFWSCKSEKDIENILMNNNFSIQEAHIVNGHIGDVPPPTHFKLNEFTTVFQDIVSTYGVPLYKEINPAYFTIITFPFLFGVMFGDVGHGSFLLIIASLVCLYSEQLKKNQAFKTLVDIRYLLLLMGIFSTFCGLIYNDFLSIPLQLNMSSCYSIHDSNVTYSSDCMYSFGIDYSWYKASNILDFMNSLKMKMAVIFGVAHMSLGIVLKGLNSRYFFKPLDFYFEFIPQLILLLILFGYMDLLIIIKWMTNYQNGYEAPAIITVMIDMFLSGGGVKQKPLVGGKETHEFVNVLVLITAFVCVPVMLLVKPLIITKRMKQHELGLKIPSAIEMGVCSFKKREQSDEELQSDSEEEDEDQCLIKRDDSEQPRRRFREESKIEYDPNEDPYSIPDDDKKDEAREKLIKATAVYKQNDSHDLQEVWIHQLIETIEFVLGTISNTASYLRLWALSLAHSQLAAVFYDKSIRAPIENGEWFLIFAFLPVFLTSNFAILICMDAMECFLHTLRLHWVEFQNKFYNGTGYKFESFSLPDSIGFEQQNEEQ</sequence>
<dbReference type="AlphaFoldDB" id="A0AAD1Y2L4"/>
<keyword evidence="8 9" id="KW-0472">Membrane</keyword>
<keyword evidence="6 9" id="KW-1133">Transmembrane helix</keyword>
<keyword evidence="12" id="KW-1185">Reference proteome</keyword>
<keyword evidence="3 9" id="KW-0813">Transport</keyword>
<dbReference type="Proteomes" id="UP001295684">
    <property type="component" value="Unassembled WGS sequence"/>
</dbReference>
<evidence type="ECO:0000256" key="5">
    <source>
        <dbReference type="ARBA" id="ARBA00022781"/>
    </source>
</evidence>
<gene>
    <name evidence="11" type="ORF">ECRASSUSDP1_LOCUS25745</name>
</gene>
<dbReference type="GO" id="GO:0046961">
    <property type="term" value="F:proton-transporting ATPase activity, rotational mechanism"/>
    <property type="evidence" value="ECO:0007669"/>
    <property type="project" value="InterPro"/>
</dbReference>
<evidence type="ECO:0000256" key="3">
    <source>
        <dbReference type="ARBA" id="ARBA00022448"/>
    </source>
</evidence>
<feature type="compositionally biased region" description="Acidic residues" evidence="10">
    <location>
        <begin position="696"/>
        <end position="711"/>
    </location>
</feature>
<feature type="compositionally biased region" description="Basic and acidic residues" evidence="10">
    <location>
        <begin position="712"/>
        <end position="734"/>
    </location>
</feature>
<evidence type="ECO:0000256" key="9">
    <source>
        <dbReference type="RuleBase" id="RU361189"/>
    </source>
</evidence>
<dbReference type="PIRSF" id="PIRSF001293">
    <property type="entry name" value="ATP6V0A1"/>
    <property type="match status" value="1"/>
</dbReference>
<dbReference type="PANTHER" id="PTHR11629:SF63">
    <property type="entry name" value="V-TYPE PROTON ATPASE SUBUNIT A"/>
    <property type="match status" value="1"/>
</dbReference>
<feature type="transmembrane region" description="Helical" evidence="9">
    <location>
        <begin position="546"/>
        <end position="564"/>
    </location>
</feature>
<evidence type="ECO:0000256" key="2">
    <source>
        <dbReference type="ARBA" id="ARBA00009904"/>
    </source>
</evidence>
<keyword evidence="7 9" id="KW-0406">Ion transport</keyword>
<feature type="region of interest" description="Disordered" evidence="10">
    <location>
        <begin position="694"/>
        <end position="747"/>
    </location>
</feature>
<comment type="function">
    <text evidence="9">Essential component of the vacuolar proton pump (V-ATPase), a multimeric enzyme that catalyzes the translocation of protons across the membranes. Required for assembly and activity of the V-ATPase.</text>
</comment>
<evidence type="ECO:0000313" key="11">
    <source>
        <dbReference type="EMBL" id="CAI2384223.1"/>
    </source>
</evidence>
<proteinExistence type="inferred from homology"/>